<proteinExistence type="predicted"/>
<sequence length="56" mass="6290">MTEYVLFVWSHPSLPGDSLLMPPKLEGHGWIGLDESILTLYNELDEDPDGLNHSPL</sequence>
<organism evidence="1 2">
    <name type="scientific">Candidatus Nitrospira allomarina</name>
    <dbReference type="NCBI Taxonomy" id="3020900"/>
    <lineage>
        <taxon>Bacteria</taxon>
        <taxon>Pseudomonadati</taxon>
        <taxon>Nitrospirota</taxon>
        <taxon>Nitrospiria</taxon>
        <taxon>Nitrospirales</taxon>
        <taxon>Nitrospiraceae</taxon>
        <taxon>Nitrospira</taxon>
    </lineage>
</organism>
<dbReference type="Proteomes" id="UP001302719">
    <property type="component" value="Chromosome"/>
</dbReference>
<name>A0AA96GHD4_9BACT</name>
<reference evidence="1 2" key="1">
    <citation type="submission" date="2023-01" db="EMBL/GenBank/DDBJ databases">
        <title>Cultivation and genomic characterization of new, ubiquitous marine nitrite-oxidizing bacteria from the Nitrospirales.</title>
        <authorList>
            <person name="Mueller A.J."/>
            <person name="Daebeler A."/>
            <person name="Herbold C.W."/>
            <person name="Kirkegaard R.H."/>
            <person name="Daims H."/>
        </authorList>
    </citation>
    <scope>NUCLEOTIDE SEQUENCE [LARGE SCALE GENOMIC DNA]</scope>
    <source>
        <strain evidence="1 2">VA</strain>
    </source>
</reference>
<dbReference type="AlphaFoldDB" id="A0AA96GHD4"/>
<keyword evidence="2" id="KW-1185">Reference proteome</keyword>
<evidence type="ECO:0000313" key="2">
    <source>
        <dbReference type="Proteomes" id="UP001302719"/>
    </source>
</evidence>
<dbReference type="EMBL" id="CP116967">
    <property type="protein sequence ID" value="WNM57746.1"/>
    <property type="molecule type" value="Genomic_DNA"/>
</dbReference>
<evidence type="ECO:0000313" key="1">
    <source>
        <dbReference type="EMBL" id="WNM57746.1"/>
    </source>
</evidence>
<dbReference type="KEGG" id="nall:PP769_17515"/>
<accession>A0AA96GHD4</accession>
<protein>
    <submittedName>
        <fullName evidence="1">Uncharacterized protein</fullName>
    </submittedName>
</protein>
<dbReference type="RefSeq" id="WP_312642601.1">
    <property type="nucleotide sequence ID" value="NZ_CP116967.1"/>
</dbReference>
<gene>
    <name evidence="1" type="ORF">PP769_17515</name>
</gene>